<sequence>MEQFVHFPNLPIEFLMPPSSNIRDISIKTIPSASKPEIKRVLESEYGCKVEKVRTLNMKGKKKMRGGGLIAKPDYKKAYVTLKNPSSFSRDIYPIPFVEEKEEKNKEEVKVKHDPGVRNLTSLTGA</sequence>
<evidence type="ECO:0000256" key="4">
    <source>
        <dbReference type="ARBA" id="ARBA00039977"/>
    </source>
</evidence>
<evidence type="ECO:0000256" key="1">
    <source>
        <dbReference type="ARBA" id="ARBA00006700"/>
    </source>
</evidence>
<dbReference type="GO" id="GO:0003729">
    <property type="term" value="F:mRNA binding"/>
    <property type="evidence" value="ECO:0007669"/>
    <property type="project" value="UniProtKB-ARBA"/>
</dbReference>
<accession>A0A2N9HNJ1</accession>
<organism evidence="5">
    <name type="scientific">Fagus sylvatica</name>
    <name type="common">Beechnut</name>
    <dbReference type="NCBI Taxonomy" id="28930"/>
    <lineage>
        <taxon>Eukaryota</taxon>
        <taxon>Viridiplantae</taxon>
        <taxon>Streptophyta</taxon>
        <taxon>Embryophyta</taxon>
        <taxon>Tracheophyta</taxon>
        <taxon>Spermatophyta</taxon>
        <taxon>Magnoliopsida</taxon>
        <taxon>eudicotyledons</taxon>
        <taxon>Gunneridae</taxon>
        <taxon>Pentapetalae</taxon>
        <taxon>rosids</taxon>
        <taxon>fabids</taxon>
        <taxon>Fagales</taxon>
        <taxon>Fagaceae</taxon>
        <taxon>Fagus</taxon>
    </lineage>
</organism>
<dbReference type="InterPro" id="IPR012678">
    <property type="entry name" value="Ribosomal_uL23/eL15/eS24_sf"/>
</dbReference>
<dbReference type="PANTHER" id="PTHR12059">
    <property type="entry name" value="RIBOSOMAL PROTEIN L23-RELATED"/>
    <property type="match status" value="1"/>
</dbReference>
<dbReference type="Pfam" id="PF00276">
    <property type="entry name" value="Ribosomal_L23"/>
    <property type="match status" value="1"/>
</dbReference>
<protein>
    <recommendedName>
        <fullName evidence="4">Large ribosomal subunit protein uL23m</fullName>
    </recommendedName>
</protein>
<gene>
    <name evidence="5" type="ORF">FSB_LOCUS41061</name>
</gene>
<keyword evidence="2" id="KW-0689">Ribosomal protein</keyword>
<dbReference type="GO" id="GO:0005762">
    <property type="term" value="C:mitochondrial large ribosomal subunit"/>
    <property type="evidence" value="ECO:0007669"/>
    <property type="project" value="TreeGrafter"/>
</dbReference>
<name>A0A2N9HNJ1_FAGSY</name>
<dbReference type="SUPFAM" id="SSF54189">
    <property type="entry name" value="Ribosomal proteins S24e, L23 and L15e"/>
    <property type="match status" value="1"/>
</dbReference>
<keyword evidence="3" id="KW-0687">Ribonucleoprotein</keyword>
<comment type="similarity">
    <text evidence="1">Belongs to the universal ribosomal protein uL23 family.</text>
</comment>
<evidence type="ECO:0000313" key="5">
    <source>
        <dbReference type="EMBL" id="SPD13179.1"/>
    </source>
</evidence>
<dbReference type="GO" id="GO:0003735">
    <property type="term" value="F:structural constituent of ribosome"/>
    <property type="evidence" value="ECO:0007669"/>
    <property type="project" value="InterPro"/>
</dbReference>
<dbReference type="GO" id="GO:0032543">
    <property type="term" value="P:mitochondrial translation"/>
    <property type="evidence" value="ECO:0007669"/>
    <property type="project" value="TreeGrafter"/>
</dbReference>
<proteinExistence type="inferred from homology"/>
<dbReference type="EMBL" id="OIVN01003724">
    <property type="protein sequence ID" value="SPD13179.1"/>
    <property type="molecule type" value="Genomic_DNA"/>
</dbReference>
<reference evidence="5" key="1">
    <citation type="submission" date="2018-02" db="EMBL/GenBank/DDBJ databases">
        <authorList>
            <person name="Cohen D.B."/>
            <person name="Kent A.D."/>
        </authorList>
    </citation>
    <scope>NUCLEOTIDE SEQUENCE</scope>
</reference>
<dbReference type="InterPro" id="IPR013025">
    <property type="entry name" value="Ribosomal_uL23-like"/>
</dbReference>
<evidence type="ECO:0000256" key="2">
    <source>
        <dbReference type="ARBA" id="ARBA00022980"/>
    </source>
</evidence>
<dbReference type="AlphaFoldDB" id="A0A2N9HNJ1"/>
<dbReference type="Gene3D" id="3.30.70.330">
    <property type="match status" value="1"/>
</dbReference>
<dbReference type="InterPro" id="IPR012677">
    <property type="entry name" value="Nucleotide-bd_a/b_plait_sf"/>
</dbReference>
<evidence type="ECO:0000256" key="3">
    <source>
        <dbReference type="ARBA" id="ARBA00023274"/>
    </source>
</evidence>
<dbReference type="PANTHER" id="PTHR12059:SF5">
    <property type="entry name" value="LARGE RIBOSOMAL SUBUNIT PROTEIN UL23M"/>
    <property type="match status" value="1"/>
</dbReference>